<keyword evidence="2" id="KW-0808">Transferase</keyword>
<protein>
    <submittedName>
        <fullName evidence="2">DNA polymerase III, subunits gamma and tau</fullName>
        <ecNumber evidence="2">2.7.7.7</ecNumber>
    </submittedName>
</protein>
<dbReference type="EMBL" id="CZKA01000078">
    <property type="protein sequence ID" value="CUR60649.1"/>
    <property type="molecule type" value="Genomic_DNA"/>
</dbReference>
<reference evidence="2" key="1">
    <citation type="submission" date="2015-08" db="EMBL/GenBank/DDBJ databases">
        <authorList>
            <person name="Babu N.S."/>
            <person name="Beckwith C.J."/>
            <person name="Beseler K.G."/>
            <person name="Brison A."/>
            <person name="Carone J.V."/>
            <person name="Caskin T.P."/>
            <person name="Diamond M."/>
            <person name="Durham M.E."/>
            <person name="Foxe J.M."/>
            <person name="Go M."/>
            <person name="Henderson B.A."/>
            <person name="Jones I.B."/>
            <person name="McGettigan J.A."/>
            <person name="Micheletti S.J."/>
            <person name="Nasrallah M.E."/>
            <person name="Ortiz D."/>
            <person name="Piller C.R."/>
            <person name="Privatt S.R."/>
            <person name="Schneider S.L."/>
            <person name="Sharp S."/>
            <person name="Smith T.C."/>
            <person name="Stanton J.D."/>
            <person name="Ullery H.E."/>
            <person name="Wilson R.J."/>
            <person name="Serrano M.G."/>
            <person name="Buck G."/>
            <person name="Lee V."/>
            <person name="Wang Y."/>
            <person name="Carvalho R."/>
            <person name="Voegtly L."/>
            <person name="Shi R."/>
            <person name="Duckworth R."/>
            <person name="Johnson A."/>
            <person name="Loviza R."/>
            <person name="Walstead R."/>
            <person name="Shah Z."/>
            <person name="Kiflezghi M."/>
            <person name="Wade K."/>
            <person name="Ball S.L."/>
            <person name="Bradley K.W."/>
            <person name="Asai D.J."/>
            <person name="Bowman C.A."/>
            <person name="Russell D.A."/>
            <person name="Pope W.H."/>
            <person name="Jacobs-Sera D."/>
            <person name="Hendrix R.W."/>
            <person name="Hatfull G.F."/>
        </authorList>
    </citation>
    <scope>NUCLEOTIDE SEQUENCE</scope>
</reference>
<sequence length="173" mass="17611">MTLGFGNAGARDSFANGGSLEIVRQAAIDVVGKDWKIDAIVDPSATPPGPPSASTPSTPPQATAPPAAAAPKPAEAPEPPAADEPEGPPAWALEEPAPADEPQVATKASPEAVAKAREAMGQGRAPDEPRPDPRAADADAHRDDPDVEDSGLAGAELLQRHLGAQVIEEIPHD</sequence>
<feature type="compositionally biased region" description="Pro residues" evidence="1">
    <location>
        <begin position="45"/>
        <end position="63"/>
    </location>
</feature>
<proteinExistence type="predicted"/>
<feature type="compositionally biased region" description="Basic and acidic residues" evidence="1">
    <location>
        <begin position="125"/>
        <end position="144"/>
    </location>
</feature>
<gene>
    <name evidence="2" type="ORF">NOCA280069</name>
</gene>
<feature type="compositionally biased region" description="Low complexity" evidence="1">
    <location>
        <begin position="89"/>
        <end position="102"/>
    </location>
</feature>
<accession>A0A2P2CF96</accession>
<evidence type="ECO:0000256" key="1">
    <source>
        <dbReference type="SAM" id="MobiDB-lite"/>
    </source>
</evidence>
<feature type="region of interest" description="Disordered" evidence="1">
    <location>
        <begin position="40"/>
        <end position="153"/>
    </location>
</feature>
<dbReference type="AlphaFoldDB" id="A0A2P2CF96"/>
<dbReference type="GO" id="GO:0003887">
    <property type="term" value="F:DNA-directed DNA polymerase activity"/>
    <property type="evidence" value="ECO:0007669"/>
    <property type="project" value="UniProtKB-EC"/>
</dbReference>
<feature type="compositionally biased region" description="Low complexity" evidence="1">
    <location>
        <begin position="64"/>
        <end position="73"/>
    </location>
</feature>
<keyword evidence="2" id="KW-0548">Nucleotidyltransferase</keyword>
<name>A0A2P2CF96_9ZZZZ</name>
<dbReference type="EC" id="2.7.7.7" evidence="2"/>
<organism evidence="2">
    <name type="scientific">metagenome</name>
    <dbReference type="NCBI Taxonomy" id="256318"/>
    <lineage>
        <taxon>unclassified sequences</taxon>
        <taxon>metagenomes</taxon>
    </lineage>
</organism>
<evidence type="ECO:0000313" key="2">
    <source>
        <dbReference type="EMBL" id="CUR60649.1"/>
    </source>
</evidence>